<name>A0A2N8ZB38_9VIBR</name>
<dbReference type="AlphaFoldDB" id="A0A2N8ZB38"/>
<keyword evidence="2" id="KW-1133">Transmembrane helix</keyword>
<dbReference type="PANTHER" id="PTHR30441:SF4">
    <property type="entry name" value="PROTEIN ASMA"/>
    <property type="match status" value="1"/>
</dbReference>
<evidence type="ECO:0000313" key="4">
    <source>
        <dbReference type="EMBL" id="SON49130.1"/>
    </source>
</evidence>
<dbReference type="InterPro" id="IPR052894">
    <property type="entry name" value="AsmA-related"/>
</dbReference>
<dbReference type="InterPro" id="IPR007844">
    <property type="entry name" value="AsmA"/>
</dbReference>
<reference evidence="4 5" key="1">
    <citation type="submission" date="2017-10" db="EMBL/GenBank/DDBJ databases">
        <authorList>
            <person name="Banno H."/>
            <person name="Chua N.-H."/>
        </authorList>
    </citation>
    <scope>NUCLEOTIDE SEQUENCE [LARGE SCALE GENOMIC DNA]</scope>
    <source>
        <strain evidence="4">Vibrio tapetis CECT4600</strain>
    </source>
</reference>
<keyword evidence="5" id="KW-1185">Reference proteome</keyword>
<feature type="region of interest" description="Disordered" evidence="1">
    <location>
        <begin position="156"/>
        <end position="182"/>
    </location>
</feature>
<dbReference type="Pfam" id="PF05170">
    <property type="entry name" value="AsmA"/>
    <property type="match status" value="1"/>
</dbReference>
<keyword evidence="2" id="KW-0472">Membrane</keyword>
<dbReference type="KEGG" id="vta:A1151"/>
<feature type="domain" description="AsmA" evidence="3">
    <location>
        <begin position="34"/>
        <end position="620"/>
    </location>
</feature>
<feature type="transmembrane region" description="Helical" evidence="2">
    <location>
        <begin position="31"/>
        <end position="53"/>
    </location>
</feature>
<keyword evidence="2" id="KW-0812">Transmembrane</keyword>
<evidence type="ECO:0000256" key="2">
    <source>
        <dbReference type="SAM" id="Phobius"/>
    </source>
</evidence>
<dbReference type="GO" id="GO:0005886">
    <property type="term" value="C:plasma membrane"/>
    <property type="evidence" value="ECO:0007669"/>
    <property type="project" value="TreeGrafter"/>
</dbReference>
<evidence type="ECO:0000256" key="1">
    <source>
        <dbReference type="SAM" id="MobiDB-lite"/>
    </source>
</evidence>
<dbReference type="PANTHER" id="PTHR30441">
    <property type="entry name" value="DUF748 DOMAIN-CONTAINING PROTEIN"/>
    <property type="match status" value="1"/>
</dbReference>
<organism evidence="4 5">
    <name type="scientific">Vibrio tapetis subsp. tapetis</name>
    <dbReference type="NCBI Taxonomy" id="1671868"/>
    <lineage>
        <taxon>Bacteria</taxon>
        <taxon>Pseudomonadati</taxon>
        <taxon>Pseudomonadota</taxon>
        <taxon>Gammaproteobacteria</taxon>
        <taxon>Vibrionales</taxon>
        <taxon>Vibrionaceae</taxon>
        <taxon>Vibrio</taxon>
    </lineage>
</organism>
<sequence>MRHFCIVNLGKQNLATGVVLLNGKEEKMKKLFLFISIPIAVIVLAVLALVLFINPNQFKPLIVDQAKQQTGLELVIDGDISWQFFPSLGFGLGKTELKNPAGFSAVNMLSIEKVGLAIEVMPLLDKQLVIGNVDLDGAHFAIETLKSGASNLDALSQSSTAKAEQTTEPTATNETPSSTSNSAVDEWQIKLAGISVTNAQLQMQNQQTASNLELFDLNFTLTEFALDKWTHAAFDGKGRNGEQSFAATGKVDVKLGQGFTRYEIKNLEFDGQFNDPTTNIEQAKVALASLNFGVPNTLEFTLKGRAADLDLDAKASTQLIIDSEFSQITLDKLVLDSNLEGKALPQSPMKVTMDSGLTFDVAKGHLAFALNKLTANKLQFDGKADVTLADIPKIRFNLHSPNIDLDEFLGLSSSPATASTGGETASSDQPASKAAVEVEPDLSALKGLDVKGSIVIDKFKAANAKLAKVTTKFSVNRGVAKLTTFSANLYQGSIKATGQLDARKSPASYVVSKQIKGVKVHPLLVDVAQFDLVEGTGNINVDVKGKSLKPSELKKNLAGVVKINFEDGSVYGVNLPHMIRSNYAKFKGQKVEGGDQEKKTDFSALTATLNLNKGVMETTDMHMESPLLRVTGSGQADYVNETVDMLIRASIVGSLEGQGGKDIEELRDLTIPVNVSGSWTQPQYKLVFDDVLKEKAKKEAERGLKKLLKDKVGEDDTKKLADQLLKGLFN</sequence>
<accession>A0A2N8ZB38</accession>
<evidence type="ECO:0000259" key="3">
    <source>
        <dbReference type="Pfam" id="PF05170"/>
    </source>
</evidence>
<protein>
    <submittedName>
        <fullName evidence="4">AsmA protein</fullName>
    </submittedName>
</protein>
<proteinExistence type="predicted"/>
<dbReference type="GO" id="GO:0090313">
    <property type="term" value="P:regulation of protein targeting to membrane"/>
    <property type="evidence" value="ECO:0007669"/>
    <property type="project" value="TreeGrafter"/>
</dbReference>
<dbReference type="EMBL" id="LT960611">
    <property type="protein sequence ID" value="SON49130.1"/>
    <property type="molecule type" value="Genomic_DNA"/>
</dbReference>
<evidence type="ECO:0000313" key="5">
    <source>
        <dbReference type="Proteomes" id="UP000235828"/>
    </source>
</evidence>
<dbReference type="Proteomes" id="UP000235828">
    <property type="component" value="Chromosome A"/>
</dbReference>
<gene>
    <name evidence="4" type="ORF">VTAP4600_A1151</name>
</gene>